<proteinExistence type="predicted"/>
<evidence type="ECO:0000313" key="2">
    <source>
        <dbReference type="Proteomes" id="UP000739565"/>
    </source>
</evidence>
<accession>A0A953NA44</accession>
<keyword evidence="2" id="KW-1185">Reference proteome</keyword>
<organism evidence="1 2">
    <name type="scientific">Zwartia hollandica</name>
    <dbReference type="NCBI Taxonomy" id="324606"/>
    <lineage>
        <taxon>Bacteria</taxon>
        <taxon>Pseudomonadati</taxon>
        <taxon>Pseudomonadota</taxon>
        <taxon>Betaproteobacteria</taxon>
        <taxon>Burkholderiales</taxon>
        <taxon>Alcaligenaceae</taxon>
        <taxon>Zwartia</taxon>
    </lineage>
</organism>
<dbReference type="RefSeq" id="WP_259660330.1">
    <property type="nucleotide sequence ID" value="NZ_JAHXRI010000006.1"/>
</dbReference>
<dbReference type="Proteomes" id="UP000739565">
    <property type="component" value="Unassembled WGS sequence"/>
</dbReference>
<name>A0A953NA44_9BURK</name>
<gene>
    <name evidence="1" type="ORF">KZZ10_04610</name>
</gene>
<sequence length="100" mass="11278">MSDDNQIIVPPSFIALFVEPGRIKPSASREHIFARYDLCEDMANLLTEQASNKLWELGITEADVLERIHRGLLTQDVGLTEAEAGWVVQRLAEILGWETQ</sequence>
<evidence type="ECO:0000313" key="1">
    <source>
        <dbReference type="EMBL" id="MBZ1349919.1"/>
    </source>
</evidence>
<dbReference type="EMBL" id="JAHXRI010000006">
    <property type="protein sequence ID" value="MBZ1349919.1"/>
    <property type="molecule type" value="Genomic_DNA"/>
</dbReference>
<dbReference type="AlphaFoldDB" id="A0A953NA44"/>
<protein>
    <submittedName>
        <fullName evidence="1">ATPase with chaperone activity</fullName>
    </submittedName>
</protein>
<reference evidence="1" key="1">
    <citation type="submission" date="2021-07" db="EMBL/GenBank/DDBJ databases">
        <title>New genus and species of the family Alcaligenaceae.</title>
        <authorList>
            <person name="Hahn M.W."/>
        </authorList>
    </citation>
    <scope>NUCLEOTIDE SEQUENCE</scope>
    <source>
        <strain evidence="1">LF4-65</strain>
    </source>
</reference>
<comment type="caution">
    <text evidence="1">The sequence shown here is derived from an EMBL/GenBank/DDBJ whole genome shotgun (WGS) entry which is preliminary data.</text>
</comment>